<keyword evidence="7 14" id="KW-0413">Isomerase</keyword>
<evidence type="ECO:0000256" key="6">
    <source>
        <dbReference type="ARBA" id="ARBA00022833"/>
    </source>
</evidence>
<dbReference type="EC" id="5.3.1.8" evidence="4"/>
<comment type="cofactor">
    <cofactor evidence="11">
        <name>Zn(2+)</name>
        <dbReference type="ChEBI" id="CHEBI:29105"/>
    </cofactor>
    <text evidence="11">Binds 1 zinc ion per subunit.</text>
</comment>
<dbReference type="InterPro" id="IPR014710">
    <property type="entry name" value="RmlC-like_jellyroll"/>
</dbReference>
<dbReference type="CDD" id="cd07011">
    <property type="entry name" value="cupin_PMI_type_I_N"/>
    <property type="match status" value="1"/>
</dbReference>
<dbReference type="InterPro" id="IPR011051">
    <property type="entry name" value="RmlC_Cupin_sf"/>
</dbReference>
<proteinExistence type="inferred from homology"/>
<feature type="binding site" evidence="11">
    <location>
        <position position="139"/>
    </location>
    <ligand>
        <name>Zn(2+)</name>
        <dbReference type="ChEBI" id="CHEBI:29105"/>
    </ligand>
</feature>
<dbReference type="OrthoDB" id="6605218at2759"/>
<feature type="domain" description="Phosphomannose isomerase type I helical insertion" evidence="13">
    <location>
        <begin position="207"/>
        <end position="239"/>
    </location>
</feature>
<dbReference type="NCBIfam" id="TIGR00218">
    <property type="entry name" value="manA"/>
    <property type="match status" value="1"/>
</dbReference>
<dbReference type="PANTHER" id="PTHR10309:SF0">
    <property type="entry name" value="MANNOSE-6-PHOSPHATE ISOMERASE"/>
    <property type="match status" value="1"/>
</dbReference>
<dbReference type="PROSITE" id="PS00965">
    <property type="entry name" value="PMI_I_1"/>
    <property type="match status" value="1"/>
</dbReference>
<evidence type="ECO:0000256" key="1">
    <source>
        <dbReference type="ARBA" id="ARBA00000757"/>
    </source>
</evidence>
<evidence type="ECO:0000256" key="7">
    <source>
        <dbReference type="ARBA" id="ARBA00023235"/>
    </source>
</evidence>
<evidence type="ECO:0000259" key="13">
    <source>
        <dbReference type="Pfam" id="PF20512"/>
    </source>
</evidence>
<feature type="domain" description="Phosphomannose isomerase type I catalytic" evidence="12">
    <location>
        <begin position="35"/>
        <end position="182"/>
    </location>
</feature>
<dbReference type="Pfam" id="PF20511">
    <property type="entry name" value="PMI_typeI_cat"/>
    <property type="match status" value="1"/>
</dbReference>
<evidence type="ECO:0000256" key="8">
    <source>
        <dbReference type="ARBA" id="ARBA00029741"/>
    </source>
</evidence>
<dbReference type="InterPro" id="IPR016305">
    <property type="entry name" value="Mannose-6-P_Isomerase"/>
</dbReference>
<name>A0A6J8DZL2_MYTCO</name>
<dbReference type="Pfam" id="PF20512">
    <property type="entry name" value="PMI_typeI_hel"/>
    <property type="match status" value="1"/>
</dbReference>
<dbReference type="PANTHER" id="PTHR10309">
    <property type="entry name" value="MANNOSE-6-PHOSPHATE ISOMERASE"/>
    <property type="match status" value="1"/>
</dbReference>
<dbReference type="UniPathway" id="UPA00126">
    <property type="reaction ID" value="UER00423"/>
</dbReference>
<comment type="similarity">
    <text evidence="3">Belongs to the mannose-6-phosphate isomerase type 1 family.</text>
</comment>
<feature type="binding site" evidence="11">
    <location>
        <position position="141"/>
    </location>
    <ligand>
        <name>Zn(2+)</name>
        <dbReference type="ChEBI" id="CHEBI:29105"/>
    </ligand>
</feature>
<sequence length="410" mass="46074">MLALPVDESSLLDARISLIFHDKLPLSNFTGSLKVLKLECSVQNNAWGKLGSESMVVRLLKSADNSFNVDENEHYAELWMGTHPTCPSVCYYNGERKESLEDWLRLNPSAFGSKMDQYSVGQLPFLMKVLSIRNTLAIQIHPDKLSAKKLHQERPDIYKDPNHKPEMAIALTPFKAMCGFRPIKEVAKFTTNAPLQRNKNKIIEKELSGQNVQFYMPDIIHKLNTEYPGDVGIFAIYFLNIIDLQPGEAIFIDANIPHAYIYGDCLECMACSHNVIRAGLTFKYRDVNTFCNTVNYSGRSAEDMKLQSDQIQLQIGISETKFQPHVPDFVVSVIKILSKNKTVNLTAIDSASICLVYTGEGQASSSSLTEPIKLKMGIVFFIAACHTVCIDVQSDDMTIFRACYNTLETF</sequence>
<gene>
    <name evidence="14" type="ORF">MCOR_46110</name>
</gene>
<evidence type="ECO:0000256" key="10">
    <source>
        <dbReference type="PIRSR" id="PIRSR001480-1"/>
    </source>
</evidence>
<feature type="active site" evidence="10">
    <location>
        <position position="277"/>
    </location>
</feature>
<dbReference type="Gene3D" id="1.10.441.10">
    <property type="entry name" value="Phosphomannose Isomerase, domain 2"/>
    <property type="match status" value="1"/>
</dbReference>
<keyword evidence="5 11" id="KW-0479">Metal-binding</keyword>
<dbReference type="PIRSF" id="PIRSF001480">
    <property type="entry name" value="Mannose-6-phosphate_isomerase"/>
    <property type="match status" value="1"/>
</dbReference>
<dbReference type="InterPro" id="IPR046457">
    <property type="entry name" value="PMI_typeI_cat"/>
</dbReference>
<evidence type="ECO:0000256" key="4">
    <source>
        <dbReference type="ARBA" id="ARBA00011956"/>
    </source>
</evidence>
<evidence type="ECO:0000256" key="11">
    <source>
        <dbReference type="PIRSR" id="PIRSR001480-2"/>
    </source>
</evidence>
<keyword evidence="6 11" id="KW-0862">Zinc</keyword>
<evidence type="ECO:0000313" key="14">
    <source>
        <dbReference type="EMBL" id="CAC5413183.1"/>
    </source>
</evidence>
<dbReference type="GO" id="GO:0005829">
    <property type="term" value="C:cytosol"/>
    <property type="evidence" value="ECO:0007669"/>
    <property type="project" value="TreeGrafter"/>
</dbReference>
<dbReference type="Proteomes" id="UP000507470">
    <property type="component" value="Unassembled WGS sequence"/>
</dbReference>
<dbReference type="GO" id="GO:0004476">
    <property type="term" value="F:mannose-6-phosphate isomerase activity"/>
    <property type="evidence" value="ECO:0007669"/>
    <property type="project" value="UniProtKB-EC"/>
</dbReference>
<dbReference type="GO" id="GO:0008270">
    <property type="term" value="F:zinc ion binding"/>
    <property type="evidence" value="ECO:0007669"/>
    <property type="project" value="InterPro"/>
</dbReference>
<dbReference type="GO" id="GO:0005975">
    <property type="term" value="P:carbohydrate metabolic process"/>
    <property type="evidence" value="ECO:0007669"/>
    <property type="project" value="InterPro"/>
</dbReference>
<dbReference type="InterPro" id="IPR001250">
    <property type="entry name" value="Man6P_Isoase-1"/>
</dbReference>
<comment type="pathway">
    <text evidence="2">Nucleotide-sugar biosynthesis; GDP-alpha-D-mannose biosynthesis; alpha-D-mannose 1-phosphate from D-fructose 6-phosphate: step 1/2.</text>
</comment>
<accession>A0A6J8DZL2</accession>
<evidence type="ECO:0000313" key="15">
    <source>
        <dbReference type="Proteomes" id="UP000507470"/>
    </source>
</evidence>
<dbReference type="EMBL" id="CACVKT020008128">
    <property type="protein sequence ID" value="CAC5413183.1"/>
    <property type="molecule type" value="Genomic_DNA"/>
</dbReference>
<keyword evidence="15" id="KW-1185">Reference proteome</keyword>
<evidence type="ECO:0000256" key="9">
    <source>
        <dbReference type="ARBA" id="ARBA00030762"/>
    </source>
</evidence>
<feature type="binding site" evidence="11">
    <location>
        <position position="166"/>
    </location>
    <ligand>
        <name>Zn(2+)</name>
        <dbReference type="ChEBI" id="CHEBI:29105"/>
    </ligand>
</feature>
<dbReference type="InterPro" id="IPR018050">
    <property type="entry name" value="Pmannose_isomerase-type1_CS"/>
</dbReference>
<evidence type="ECO:0000259" key="12">
    <source>
        <dbReference type="Pfam" id="PF20511"/>
    </source>
</evidence>
<evidence type="ECO:0000256" key="2">
    <source>
        <dbReference type="ARBA" id="ARBA00004666"/>
    </source>
</evidence>
<dbReference type="Gene3D" id="2.60.120.10">
    <property type="entry name" value="Jelly Rolls"/>
    <property type="match status" value="2"/>
</dbReference>
<evidence type="ECO:0000256" key="5">
    <source>
        <dbReference type="ARBA" id="ARBA00022723"/>
    </source>
</evidence>
<reference evidence="14 15" key="1">
    <citation type="submission" date="2020-06" db="EMBL/GenBank/DDBJ databases">
        <authorList>
            <person name="Li R."/>
            <person name="Bekaert M."/>
        </authorList>
    </citation>
    <scope>NUCLEOTIDE SEQUENCE [LARGE SCALE GENOMIC DNA]</scope>
    <source>
        <strain evidence="15">wild</strain>
    </source>
</reference>
<dbReference type="PRINTS" id="PR00714">
    <property type="entry name" value="MAN6PISMRASE"/>
</dbReference>
<dbReference type="AlphaFoldDB" id="A0A6J8DZL2"/>
<dbReference type="SUPFAM" id="SSF51182">
    <property type="entry name" value="RmlC-like cupins"/>
    <property type="match status" value="1"/>
</dbReference>
<dbReference type="FunFam" id="2.60.120.10:FF:000044">
    <property type="entry name" value="Mannose-6-phosphate isomerase"/>
    <property type="match status" value="1"/>
</dbReference>
<protein>
    <recommendedName>
        <fullName evidence="4">mannose-6-phosphate isomerase</fullName>
        <ecNumber evidence="4">5.3.1.8</ecNumber>
    </recommendedName>
    <alternativeName>
        <fullName evidence="8">Phosphohexomutase</fullName>
    </alternativeName>
    <alternativeName>
        <fullName evidence="9">Phosphomannose isomerase</fullName>
    </alternativeName>
</protein>
<dbReference type="InterPro" id="IPR046458">
    <property type="entry name" value="PMI_typeI_hel"/>
</dbReference>
<feature type="binding site" evidence="11">
    <location>
        <position position="258"/>
    </location>
    <ligand>
        <name>Zn(2+)</name>
        <dbReference type="ChEBI" id="CHEBI:29105"/>
    </ligand>
</feature>
<evidence type="ECO:0000256" key="3">
    <source>
        <dbReference type="ARBA" id="ARBA00010772"/>
    </source>
</evidence>
<dbReference type="GO" id="GO:0009298">
    <property type="term" value="P:GDP-mannose biosynthetic process"/>
    <property type="evidence" value="ECO:0007669"/>
    <property type="project" value="UniProtKB-UniPathway"/>
</dbReference>
<comment type="catalytic activity">
    <reaction evidence="1">
        <text>D-mannose 6-phosphate = D-fructose 6-phosphate</text>
        <dbReference type="Rhea" id="RHEA:12356"/>
        <dbReference type="ChEBI" id="CHEBI:58735"/>
        <dbReference type="ChEBI" id="CHEBI:61527"/>
        <dbReference type="EC" id="5.3.1.8"/>
    </reaction>
</comment>
<organism evidence="14 15">
    <name type="scientific">Mytilus coruscus</name>
    <name type="common">Sea mussel</name>
    <dbReference type="NCBI Taxonomy" id="42192"/>
    <lineage>
        <taxon>Eukaryota</taxon>
        <taxon>Metazoa</taxon>
        <taxon>Spiralia</taxon>
        <taxon>Lophotrochozoa</taxon>
        <taxon>Mollusca</taxon>
        <taxon>Bivalvia</taxon>
        <taxon>Autobranchia</taxon>
        <taxon>Pteriomorphia</taxon>
        <taxon>Mytilida</taxon>
        <taxon>Mytiloidea</taxon>
        <taxon>Mytilidae</taxon>
        <taxon>Mytilinae</taxon>
        <taxon>Mytilus</taxon>
    </lineage>
</organism>